<protein>
    <submittedName>
        <fullName evidence="2">Uncharacterized protein</fullName>
    </submittedName>
</protein>
<accession>A0A3E0W9M6</accession>
<gene>
    <name evidence="2" type="ORF">B7R25_08960</name>
</gene>
<dbReference type="AlphaFoldDB" id="A0A3E0W9M6"/>
<comment type="caution">
    <text evidence="2">The sequence shown here is derived from an EMBL/GenBank/DDBJ whole genome shotgun (WGS) entry which is preliminary data.</text>
</comment>
<evidence type="ECO:0000313" key="2">
    <source>
        <dbReference type="EMBL" id="RFA26865.1"/>
    </source>
</evidence>
<dbReference type="Proteomes" id="UP000257080">
    <property type="component" value="Unassembled WGS sequence"/>
</dbReference>
<organism evidence="2 3">
    <name type="scientific">Subtercola boreus</name>
    <dbReference type="NCBI Taxonomy" id="120213"/>
    <lineage>
        <taxon>Bacteria</taxon>
        <taxon>Bacillati</taxon>
        <taxon>Actinomycetota</taxon>
        <taxon>Actinomycetes</taxon>
        <taxon>Micrococcales</taxon>
        <taxon>Microbacteriaceae</taxon>
        <taxon>Subtercola</taxon>
    </lineage>
</organism>
<name>A0A3E0W9M6_9MICO</name>
<evidence type="ECO:0000256" key="1">
    <source>
        <dbReference type="SAM" id="MobiDB-lite"/>
    </source>
</evidence>
<feature type="region of interest" description="Disordered" evidence="1">
    <location>
        <begin position="1"/>
        <end position="31"/>
    </location>
</feature>
<dbReference type="OrthoDB" id="158573at2"/>
<proteinExistence type="predicted"/>
<reference evidence="2 3" key="1">
    <citation type="submission" date="2017-04" db="EMBL/GenBank/DDBJ databases">
        <title>Comparative genome analysis of Subtercola boreus.</title>
        <authorList>
            <person name="Cho Y.-J."/>
            <person name="Cho A."/>
            <person name="Kim O.-S."/>
            <person name="Lee J.-I."/>
        </authorList>
    </citation>
    <scope>NUCLEOTIDE SEQUENCE [LARGE SCALE GENOMIC DNA]</scope>
    <source>
        <strain evidence="2 3">P28004</strain>
    </source>
</reference>
<dbReference type="RefSeq" id="WP_116418627.1">
    <property type="nucleotide sequence ID" value="NZ_NBXC01000017.1"/>
</dbReference>
<evidence type="ECO:0000313" key="3">
    <source>
        <dbReference type="Proteomes" id="UP000257080"/>
    </source>
</evidence>
<sequence>MRAGRLDLTTDADVHSMTDPNRPSEGRPAMQQLNITDPLVVDEALAPNLEALELAVRDHRSI</sequence>
<dbReference type="EMBL" id="NBXE01000022">
    <property type="protein sequence ID" value="RFA26865.1"/>
    <property type="molecule type" value="Genomic_DNA"/>
</dbReference>